<dbReference type="GO" id="GO:0033194">
    <property type="term" value="P:response to hydroperoxide"/>
    <property type="evidence" value="ECO:0007669"/>
    <property type="project" value="TreeGrafter"/>
</dbReference>
<dbReference type="OrthoDB" id="3210767at2"/>
<evidence type="ECO:0000313" key="1">
    <source>
        <dbReference type="EMBL" id="RFA11936.1"/>
    </source>
</evidence>
<name>A0A3E0VPX3_9MICO</name>
<dbReference type="PANTHER" id="PTHR30283:SF4">
    <property type="entry name" value="PEROXIDE STRESS RESISTANCE PROTEIN YAAA"/>
    <property type="match status" value="1"/>
</dbReference>
<dbReference type="AlphaFoldDB" id="A0A3E0VPX3"/>
<accession>A0A3E0VPX3</accession>
<dbReference type="GO" id="GO:0005829">
    <property type="term" value="C:cytosol"/>
    <property type="evidence" value="ECO:0007669"/>
    <property type="project" value="TreeGrafter"/>
</dbReference>
<gene>
    <name evidence="1" type="ORF">B7R21_11365</name>
</gene>
<comment type="caution">
    <text evidence="1">The sequence shown here is derived from an EMBL/GenBank/DDBJ whole genome shotgun (WGS) entry which is preliminary data.</text>
</comment>
<dbReference type="PANTHER" id="PTHR30283">
    <property type="entry name" value="PEROXIDE STRESS RESPONSE PROTEIN YAAA"/>
    <property type="match status" value="1"/>
</dbReference>
<evidence type="ECO:0000313" key="2">
    <source>
        <dbReference type="Proteomes" id="UP000256709"/>
    </source>
</evidence>
<dbReference type="Proteomes" id="UP000256709">
    <property type="component" value="Unassembled WGS sequence"/>
</dbReference>
<proteinExistence type="predicted"/>
<dbReference type="EMBL" id="NBXA01000022">
    <property type="protein sequence ID" value="RFA11936.1"/>
    <property type="molecule type" value="Genomic_DNA"/>
</dbReference>
<reference evidence="1 2" key="1">
    <citation type="submission" date="2017-04" db="EMBL/GenBank/DDBJ databases">
        <title>Comparative genome analysis of Subtercola boreus.</title>
        <authorList>
            <person name="Cho Y.-J."/>
            <person name="Cho A."/>
            <person name="Kim O.-S."/>
            <person name="Lee J.-I."/>
        </authorList>
    </citation>
    <scope>NUCLEOTIDE SEQUENCE [LARGE SCALE GENOMIC DNA]</scope>
    <source>
        <strain evidence="1 2">P27444</strain>
    </source>
</reference>
<sequence>MLILLPPSETKRDGGTDDRLDLSSLSFPKLKTRRAEVVRAVRTLARDADASATSLKLSPGLAAVEVARNRRLTLSPTMSVLDRYTGVVFDGLDASSLPDAARSFAFSHVGVHSALFGPILAGDRIPAYRLSHDSRVPGLAAASLKRHWALAASDVLAKHPGLLLDFRSEGYVGLGPVDARPNSYFLRVFTVGPDGSRRALNHFNKKAKGELTRALVLAGEDFSSVDDLVAWAASAGFDLRVSAPAELTLTV</sequence>
<dbReference type="Pfam" id="PF03883">
    <property type="entry name" value="H2O2_YaaD"/>
    <property type="match status" value="1"/>
</dbReference>
<dbReference type="InterPro" id="IPR005583">
    <property type="entry name" value="YaaA"/>
</dbReference>
<organism evidence="1 2">
    <name type="scientific">Subtercola boreus</name>
    <dbReference type="NCBI Taxonomy" id="120213"/>
    <lineage>
        <taxon>Bacteria</taxon>
        <taxon>Bacillati</taxon>
        <taxon>Actinomycetota</taxon>
        <taxon>Actinomycetes</taxon>
        <taxon>Micrococcales</taxon>
        <taxon>Microbacteriaceae</taxon>
        <taxon>Subtercola</taxon>
    </lineage>
</organism>
<protein>
    <submittedName>
        <fullName evidence="1">Peroxide stress protein YaaA</fullName>
    </submittedName>
</protein>